<gene>
    <name evidence="2" type="ORF">GR183_00155</name>
</gene>
<dbReference type="EMBL" id="WUMV01000001">
    <property type="protein sequence ID" value="MXN63300.1"/>
    <property type="molecule type" value="Genomic_DNA"/>
</dbReference>
<sequence>MAQEKSLSRSTEIEQQMLTRRTDAVSDPKTPEKLKEAFMFSSLFNSRRKRRFNWKPAVDLSNPRIAAALNTFAAN</sequence>
<dbReference type="AlphaFoldDB" id="A0A7X3S5K9"/>
<feature type="region of interest" description="Disordered" evidence="1">
    <location>
        <begin position="1"/>
        <end position="30"/>
    </location>
</feature>
<evidence type="ECO:0000313" key="3">
    <source>
        <dbReference type="Proteomes" id="UP000433101"/>
    </source>
</evidence>
<reference evidence="2 3" key="1">
    <citation type="submission" date="2019-12" db="EMBL/GenBank/DDBJ databases">
        <authorList>
            <person name="Li M."/>
        </authorList>
    </citation>
    <scope>NUCLEOTIDE SEQUENCE [LARGE SCALE GENOMIC DNA]</scope>
    <source>
        <strain evidence="2 3">GBMRC 2046</strain>
    </source>
</reference>
<accession>A0A7X3S5K9</accession>
<feature type="compositionally biased region" description="Polar residues" evidence="1">
    <location>
        <begin position="8"/>
        <end position="19"/>
    </location>
</feature>
<evidence type="ECO:0000256" key="1">
    <source>
        <dbReference type="SAM" id="MobiDB-lite"/>
    </source>
</evidence>
<evidence type="ECO:0000313" key="2">
    <source>
        <dbReference type="EMBL" id="MXN63300.1"/>
    </source>
</evidence>
<feature type="compositionally biased region" description="Basic and acidic residues" evidence="1">
    <location>
        <begin position="20"/>
        <end position="30"/>
    </location>
</feature>
<proteinExistence type="predicted"/>
<organism evidence="2 3">
    <name type="scientific">Stappia sediminis</name>
    <dbReference type="NCBI Taxonomy" id="2692190"/>
    <lineage>
        <taxon>Bacteria</taxon>
        <taxon>Pseudomonadati</taxon>
        <taxon>Pseudomonadota</taxon>
        <taxon>Alphaproteobacteria</taxon>
        <taxon>Hyphomicrobiales</taxon>
        <taxon>Stappiaceae</taxon>
        <taxon>Stappia</taxon>
    </lineage>
</organism>
<dbReference type="RefSeq" id="WP_202395779.1">
    <property type="nucleotide sequence ID" value="NZ_WUMV01000001.1"/>
</dbReference>
<keyword evidence="3" id="KW-1185">Reference proteome</keyword>
<protein>
    <submittedName>
        <fullName evidence="2">Uncharacterized protein</fullName>
    </submittedName>
</protein>
<name>A0A7X3S5K9_9HYPH</name>
<dbReference type="Proteomes" id="UP000433101">
    <property type="component" value="Unassembled WGS sequence"/>
</dbReference>
<comment type="caution">
    <text evidence="2">The sequence shown here is derived from an EMBL/GenBank/DDBJ whole genome shotgun (WGS) entry which is preliminary data.</text>
</comment>